<keyword evidence="2" id="KW-1185">Reference proteome</keyword>
<dbReference type="GeneID" id="63860999"/>
<accession>A0A8G1S2Q0</accession>
<sequence>MQLGSSIPFHLSVRSFARSQVQTAFGPFRQRQIASDYNHLLGEKSKDPIIAASSSHSPVGECICC</sequence>
<proteinExistence type="predicted"/>
<protein>
    <submittedName>
        <fullName evidence="1">Uncharacterized protein</fullName>
    </submittedName>
</protein>
<dbReference type="AlphaFoldDB" id="A0A8G1S2Q0"/>
<name>A0A8G1S2Q0_9EURO</name>
<evidence type="ECO:0000313" key="2">
    <source>
        <dbReference type="Proteomes" id="UP000249789"/>
    </source>
</evidence>
<reference evidence="1 2" key="1">
    <citation type="submission" date="2018-02" db="EMBL/GenBank/DDBJ databases">
        <title>The genomes of Aspergillus section Nigri reveals drivers in fungal speciation.</title>
        <authorList>
            <consortium name="DOE Joint Genome Institute"/>
            <person name="Vesth T.C."/>
            <person name="Nybo J."/>
            <person name="Theobald S."/>
            <person name="Brandl J."/>
            <person name="Frisvad J.C."/>
            <person name="Nielsen K.F."/>
            <person name="Lyhne E.K."/>
            <person name="Kogle M.E."/>
            <person name="Kuo A."/>
            <person name="Riley R."/>
            <person name="Clum A."/>
            <person name="Nolan M."/>
            <person name="Lipzen A."/>
            <person name="Salamov A."/>
            <person name="Henrissat B."/>
            <person name="Wiebenga A."/>
            <person name="De vries R.P."/>
            <person name="Grigoriev I.V."/>
            <person name="Mortensen U.H."/>
            <person name="Andersen M.R."/>
            <person name="Baker S.E."/>
        </authorList>
    </citation>
    <scope>NUCLEOTIDE SEQUENCE [LARGE SCALE GENOMIC DNA]</scope>
    <source>
        <strain evidence="1 2">CBS 313.89</strain>
    </source>
</reference>
<organism evidence="1 2">
    <name type="scientific">Aspergillus fijiensis CBS 313.89</name>
    <dbReference type="NCBI Taxonomy" id="1448319"/>
    <lineage>
        <taxon>Eukaryota</taxon>
        <taxon>Fungi</taxon>
        <taxon>Dikarya</taxon>
        <taxon>Ascomycota</taxon>
        <taxon>Pezizomycotina</taxon>
        <taxon>Eurotiomycetes</taxon>
        <taxon>Eurotiomycetidae</taxon>
        <taxon>Eurotiales</taxon>
        <taxon>Aspergillaceae</taxon>
        <taxon>Aspergillus</taxon>
    </lineage>
</organism>
<dbReference type="VEuPathDB" id="FungiDB:BO72DRAFT_443811"/>
<evidence type="ECO:0000313" key="1">
    <source>
        <dbReference type="EMBL" id="RAK82361.1"/>
    </source>
</evidence>
<gene>
    <name evidence="1" type="ORF">BO72DRAFT_443811</name>
</gene>
<dbReference type="EMBL" id="KZ824622">
    <property type="protein sequence ID" value="RAK82361.1"/>
    <property type="molecule type" value="Genomic_DNA"/>
</dbReference>
<dbReference type="Proteomes" id="UP000249789">
    <property type="component" value="Unassembled WGS sequence"/>
</dbReference>
<dbReference type="RefSeq" id="XP_040806371.1">
    <property type="nucleotide sequence ID" value="XM_040943666.1"/>
</dbReference>